<gene>
    <name evidence="1" type="ORF">D5R40_34185</name>
</gene>
<comment type="caution">
    <text evidence="1">The sequence shown here is derived from an EMBL/GenBank/DDBJ whole genome shotgun (WGS) entry which is preliminary data.</text>
</comment>
<dbReference type="SUPFAM" id="SSF53098">
    <property type="entry name" value="Ribonuclease H-like"/>
    <property type="match status" value="1"/>
</dbReference>
<evidence type="ECO:0000313" key="2">
    <source>
        <dbReference type="Proteomes" id="UP000269154"/>
    </source>
</evidence>
<sequence>MTKGSKADNIKQRTKRRLLGLEQQESGVWPIVARNTNRRLIKAKRLTFVMDQGGDIYESLQQIETQLGRDFIVRVKNNRQAKDLDKGIEGRFSDLLGQSSSLSYTQVPIRGLNHYSKTRAKRIKRRKRQALLGIKYIRVALKRPAQYVQTQHKNKPSLDRPLYLVEVKEHPSTVPSGEDPIHWRLLTTWSI</sequence>
<dbReference type="Gene3D" id="3.90.350.10">
    <property type="entry name" value="Transposase Inhibitor Protein From Tn5, Chain A, domain 1"/>
    <property type="match status" value="1"/>
</dbReference>
<dbReference type="EMBL" id="RCBY01000579">
    <property type="protein sequence ID" value="RQH15344.1"/>
    <property type="molecule type" value="Genomic_DNA"/>
</dbReference>
<accession>A0A3N6NHV5</accession>
<keyword evidence="2" id="KW-1185">Reference proteome</keyword>
<name>A0A3N6NHV5_9CYAN</name>
<reference evidence="1 2" key="1">
    <citation type="journal article" date="2018" name="ACS Chem. Biol.">
        <title>Ketoreductase domain dysfunction expands chemodiversity: malyngamide biosynthesis in the cyanobacterium Okeania hirsuta.</title>
        <authorList>
            <person name="Moss N.A."/>
            <person name="Leao T."/>
            <person name="Rankin M."/>
            <person name="McCullough T.M."/>
            <person name="Qu P."/>
            <person name="Korobeynikov A."/>
            <person name="Smith J.L."/>
            <person name="Gerwick L."/>
            <person name="Gerwick W.H."/>
        </authorList>
    </citation>
    <scope>NUCLEOTIDE SEQUENCE [LARGE SCALE GENOMIC DNA]</scope>
    <source>
        <strain evidence="1 2">PAB10Feb10-1</strain>
    </source>
</reference>
<feature type="non-terminal residue" evidence="1">
    <location>
        <position position="191"/>
    </location>
</feature>
<organism evidence="1 2">
    <name type="scientific">Okeania hirsuta</name>
    <dbReference type="NCBI Taxonomy" id="1458930"/>
    <lineage>
        <taxon>Bacteria</taxon>
        <taxon>Bacillati</taxon>
        <taxon>Cyanobacteriota</taxon>
        <taxon>Cyanophyceae</taxon>
        <taxon>Oscillatoriophycideae</taxon>
        <taxon>Oscillatoriales</taxon>
        <taxon>Microcoleaceae</taxon>
        <taxon>Okeania</taxon>
    </lineage>
</organism>
<protein>
    <submittedName>
        <fullName evidence="1">Uncharacterized protein</fullName>
    </submittedName>
</protein>
<dbReference type="Proteomes" id="UP000269154">
    <property type="component" value="Unassembled WGS sequence"/>
</dbReference>
<dbReference type="AlphaFoldDB" id="A0A3N6NHV5"/>
<proteinExistence type="predicted"/>
<dbReference type="InterPro" id="IPR012337">
    <property type="entry name" value="RNaseH-like_sf"/>
</dbReference>
<evidence type="ECO:0000313" key="1">
    <source>
        <dbReference type="EMBL" id="RQH15344.1"/>
    </source>
</evidence>
<dbReference type="RefSeq" id="WP_205127852.1">
    <property type="nucleotide sequence ID" value="NZ_CAWOLW010000533.1"/>
</dbReference>